<dbReference type="GeneID" id="100571270"/>
<dbReference type="PANTHER" id="PTHR12029:SF11">
    <property type="entry name" value="METHYLTRANSFERASE TARBP1-RELATED"/>
    <property type="match status" value="1"/>
</dbReference>
<dbReference type="RefSeq" id="XP_003243604.3">
    <property type="nucleotide sequence ID" value="XM_003243556.3"/>
</dbReference>
<dbReference type="GO" id="GO:0030488">
    <property type="term" value="P:tRNA methylation"/>
    <property type="evidence" value="ECO:0007669"/>
    <property type="project" value="InterPro"/>
</dbReference>
<name>A0A8R2H8F3_ACYPI</name>
<dbReference type="EnsemblMetazoa" id="XM_003243556.4">
    <property type="protein sequence ID" value="XP_003243604.3"/>
    <property type="gene ID" value="LOC100571270"/>
</dbReference>
<sequence>MEELTMLRSMLDILNSKHSKKKKAIIEALPILLDTYDVFEEINIYQLIVTSAKNLCFQVFDPQLESLAWKDSDISLDDLNSLIIYFINIIKKQSSDDIIQLFQYSIELTNEVDFKNCSNERIRNIGFSMQNIFMPCNGNMDDNTQLNQLRNTLINILDEPYLNKNKLDAVIILLNNIVSTNYIPILWKHIKSMIETHPNRIMNLLFNMQTLFFDSSCIDVILNDDDFWNLTCNLLTCENNVVRTHNNVILKLSCSQLLSENVNYFPYLNKEQFVKAWNDYIVVMETLENTQQHLTLPILSTAKKLALSKTDDDYGDYKLPLKWIAAMYCKMSKHSSKYVVLASIDIITNMPIKSLKTNEQLLVSFVGSLNNIFLYKMSSDIFVNQPQLEIILSLWFNKLMMSDDGCDVFGKFLLYLPTIKWSIVPLTFLTKSLADISLNRPLEFNIINHVLKIKSIVEKMPNSYLKTVLLTFLFTFACKFSYDINTEFSCDLFDCIIVYKNETQSWNYMINSIQKINNLNYLDKQLSHRINEKHTIYSTSIGLLVLSNIFSSSPISIKKLDEICSKTLVMSDLLEFLECLLEVEDQFGSYDTCVSQILSKHIWPLTTRWVDKCFQILEENPCDDQFICRFLDKVLSSNRIVNNTNSMNIWLNKCYSILTENSGNYSILAIYSWIGKYATKHSLENTLKNDWLSFTKCFIDSGFFSNKNQDFYHSKKPGMHQIPQLDIINTFFQHSTVPKEQMLGILEWLMNKTLERHDLYWSIYFSTAKSFLCKFPIQEHSQLLMQFIENCWEFLVDCRVSCFPNATKSFIKLAFNNNLLLEEKYMTFVKNQIIQNLLTEKYRYKFSVCFSLLLLQFLEEDRSINILELNHLMSEFFSKCILFSIDRYGAIKIEWDTLEYIRTLNDFPLIKDISIECLPDDKYLRFNTIKCLYKLNSNILWRNVLNIIIKTESSLRDRKFFHNSKAYRLKQRVVQVLLIVACDKQHESFVFDENIYKWSITSLKEVSHIHSVAYQLIWLLVLIYNKCQSFYDFWNDFKSAQENHNYLCSFISIVYHLNKIKNNKQFKIEAKKNLLPLCFSNGYKIRFYAQETIYRLCSNNPAENEWTLLCETVGSIMDKNEQTKKYDNPFHDFFYQELDMINSLSIKNICVEVPRLLNIVYEECFPMKWLNDFSETMNNNDEYNLSLCAVSSFIEKNTAPVSSNEIIVIDNAQNAQRKYIPSQPLDEHKTKSMLIVVASLIDKVTNLGGLARTCQVFGASTLVVDNLSCVEKKEFTALSMTAEKHQSIIEVRLKNLKSYLQKKKIEGYQIVAAEQTVDSVKLHEMNLPFKCVLLLGNETSGIPHDLLSTMDICVEIKQLGIVRSLNVHVAGSLFIWEYTKQHCLQLSN</sequence>
<evidence type="ECO:0000313" key="5">
    <source>
        <dbReference type="Proteomes" id="UP000007819"/>
    </source>
</evidence>
<evidence type="ECO:0000256" key="2">
    <source>
        <dbReference type="ARBA" id="ARBA00022679"/>
    </source>
</evidence>
<accession>A0A8R2H8F3</accession>
<dbReference type="SUPFAM" id="SSF75217">
    <property type="entry name" value="alpha/beta knot"/>
    <property type="match status" value="1"/>
</dbReference>
<feature type="domain" description="tRNA/rRNA methyltransferase SpoU type" evidence="3">
    <location>
        <begin position="1234"/>
        <end position="1375"/>
    </location>
</feature>
<reference evidence="4" key="2">
    <citation type="submission" date="2022-06" db="UniProtKB">
        <authorList>
            <consortium name="EnsemblMetazoa"/>
        </authorList>
    </citation>
    <scope>IDENTIFICATION</scope>
</reference>
<dbReference type="OrthoDB" id="241340at2759"/>
<evidence type="ECO:0000259" key="3">
    <source>
        <dbReference type="Pfam" id="PF00588"/>
    </source>
</evidence>
<keyword evidence="1" id="KW-0489">Methyltransferase</keyword>
<dbReference type="InterPro" id="IPR044748">
    <property type="entry name" value="Trm3/TARBP1_C"/>
</dbReference>
<dbReference type="InterPro" id="IPR045330">
    <property type="entry name" value="TRM3/TARBP1"/>
</dbReference>
<dbReference type="EnsemblMetazoa" id="XM_016803301.2">
    <property type="protein sequence ID" value="XP_016658790.1"/>
    <property type="gene ID" value="LOC100571270"/>
</dbReference>
<dbReference type="InterPro" id="IPR029026">
    <property type="entry name" value="tRNA_m1G_MTases_N"/>
</dbReference>
<keyword evidence="5" id="KW-1185">Reference proteome</keyword>
<evidence type="ECO:0000313" key="4">
    <source>
        <dbReference type="EnsemblMetazoa" id="XP_016658790.1"/>
    </source>
</evidence>
<organism evidence="4 5">
    <name type="scientific">Acyrthosiphon pisum</name>
    <name type="common">Pea aphid</name>
    <dbReference type="NCBI Taxonomy" id="7029"/>
    <lineage>
        <taxon>Eukaryota</taxon>
        <taxon>Metazoa</taxon>
        <taxon>Ecdysozoa</taxon>
        <taxon>Arthropoda</taxon>
        <taxon>Hexapoda</taxon>
        <taxon>Insecta</taxon>
        <taxon>Pterygota</taxon>
        <taxon>Neoptera</taxon>
        <taxon>Paraneoptera</taxon>
        <taxon>Hemiptera</taxon>
        <taxon>Sternorrhyncha</taxon>
        <taxon>Aphidomorpha</taxon>
        <taxon>Aphidoidea</taxon>
        <taxon>Aphididae</taxon>
        <taxon>Macrosiphini</taxon>
        <taxon>Acyrthosiphon</taxon>
    </lineage>
</organism>
<dbReference type="Gene3D" id="3.40.1280.10">
    <property type="match status" value="1"/>
</dbReference>
<dbReference type="KEGG" id="api:100571270"/>
<dbReference type="Pfam" id="PF00588">
    <property type="entry name" value="SpoU_methylase"/>
    <property type="match status" value="1"/>
</dbReference>
<dbReference type="GO" id="GO:0016423">
    <property type="term" value="F:tRNA (guanine) methyltransferase activity"/>
    <property type="evidence" value="ECO:0007669"/>
    <property type="project" value="InterPro"/>
</dbReference>
<dbReference type="InterPro" id="IPR001537">
    <property type="entry name" value="SpoU_MeTrfase"/>
</dbReference>
<dbReference type="Proteomes" id="UP000007819">
    <property type="component" value="Chromosome A3"/>
</dbReference>
<dbReference type="InterPro" id="IPR029028">
    <property type="entry name" value="Alpha/beta_knot_MTases"/>
</dbReference>
<proteinExistence type="predicted"/>
<protein>
    <recommendedName>
        <fullName evidence="3">tRNA/rRNA methyltransferase SpoU type domain-containing protein</fullName>
    </recommendedName>
</protein>
<evidence type="ECO:0000256" key="1">
    <source>
        <dbReference type="ARBA" id="ARBA00022603"/>
    </source>
</evidence>
<reference evidence="5" key="1">
    <citation type="submission" date="2010-06" db="EMBL/GenBank/DDBJ databases">
        <authorList>
            <person name="Jiang H."/>
            <person name="Abraham K."/>
            <person name="Ali S."/>
            <person name="Alsbrooks S.L."/>
            <person name="Anim B.N."/>
            <person name="Anosike U.S."/>
            <person name="Attaway T."/>
            <person name="Bandaranaike D.P."/>
            <person name="Battles P.K."/>
            <person name="Bell S.N."/>
            <person name="Bell A.V."/>
            <person name="Beltran B."/>
            <person name="Bickham C."/>
            <person name="Bustamante Y."/>
            <person name="Caleb T."/>
            <person name="Canada A."/>
            <person name="Cardenas V."/>
            <person name="Carter K."/>
            <person name="Chacko J."/>
            <person name="Chandrabose M.N."/>
            <person name="Chavez D."/>
            <person name="Chavez A."/>
            <person name="Chen L."/>
            <person name="Chu H.-S."/>
            <person name="Claassen K.J."/>
            <person name="Cockrell R."/>
            <person name="Collins M."/>
            <person name="Cooper J.A."/>
            <person name="Cree A."/>
            <person name="Curry S.M."/>
            <person name="Da Y."/>
            <person name="Dao M.D."/>
            <person name="Das B."/>
            <person name="Davila M.-L."/>
            <person name="Davy-Carroll L."/>
            <person name="Denson S."/>
            <person name="Dinh H."/>
            <person name="Ebong V.E."/>
            <person name="Edwards J.R."/>
            <person name="Egan A."/>
            <person name="El-Daye J."/>
            <person name="Escobedo L."/>
            <person name="Fernandez S."/>
            <person name="Fernando P.R."/>
            <person name="Flagg N."/>
            <person name="Forbes L.D."/>
            <person name="Fowler R.G."/>
            <person name="Fu Q."/>
            <person name="Gabisi R.A."/>
            <person name="Ganer J."/>
            <person name="Garbino Pronczuk A."/>
            <person name="Garcia R.M."/>
            <person name="Garner T."/>
            <person name="Garrett T.E."/>
            <person name="Gonzalez D.A."/>
            <person name="Hamid H."/>
            <person name="Hawkins E.S."/>
            <person name="Hirani K."/>
            <person name="Hogues M.E."/>
            <person name="Hollins B."/>
            <person name="Hsiao C.-H."/>
            <person name="Jabil R."/>
            <person name="James M.L."/>
            <person name="Jhangiani S.N."/>
            <person name="Johnson B."/>
            <person name="Johnson Q."/>
            <person name="Joshi V."/>
            <person name="Kalu J.B."/>
            <person name="Kam C."/>
            <person name="Kashfia A."/>
            <person name="Keebler J."/>
            <person name="Kisamo H."/>
            <person name="Kovar C.L."/>
            <person name="Lago L.A."/>
            <person name="Lai C.-Y."/>
            <person name="Laidlaw J."/>
            <person name="Lara F."/>
            <person name="Le T.-K."/>
            <person name="Lee S.L."/>
            <person name="Legall F.H."/>
            <person name="Lemon S.J."/>
            <person name="Lewis L.R."/>
            <person name="Li B."/>
            <person name="Liu Y."/>
            <person name="Liu Y.-S."/>
            <person name="Lopez J."/>
            <person name="Lozado R.J."/>
            <person name="Lu J."/>
            <person name="Madu R.C."/>
            <person name="Maheshwari M."/>
            <person name="Maheshwari R."/>
            <person name="Malloy K."/>
            <person name="Martinez E."/>
            <person name="Mathew T."/>
            <person name="Mercado I.C."/>
            <person name="Mercado C."/>
            <person name="Meyer B."/>
            <person name="Montgomery K."/>
            <person name="Morgan M.B."/>
            <person name="Munidasa M."/>
            <person name="Nazareth L.V."/>
            <person name="Nelson J."/>
            <person name="Ng B.M."/>
            <person name="Nguyen N.B."/>
            <person name="Nguyen P.Q."/>
            <person name="Nguyen T."/>
            <person name="Obregon M."/>
            <person name="Okwuonu G.O."/>
            <person name="Onwere C.G."/>
            <person name="Orozco G."/>
            <person name="Parra A."/>
            <person name="Patel S."/>
            <person name="Patil S."/>
            <person name="Perez A."/>
            <person name="Perez Y."/>
            <person name="Pham C."/>
            <person name="Primus E.L."/>
            <person name="Pu L.-L."/>
            <person name="Puazo M."/>
            <person name="Qin X."/>
            <person name="Quiroz J.B."/>
            <person name="Reese J."/>
            <person name="Richards S."/>
            <person name="Rives C.M."/>
            <person name="Robberts R."/>
            <person name="Ruiz S.J."/>
            <person name="Ruiz M.J."/>
            <person name="Santibanez J."/>
            <person name="Schneider B.W."/>
            <person name="Sisson I."/>
            <person name="Smith M."/>
            <person name="Sodergren E."/>
            <person name="Song X.-Z."/>
            <person name="Song B.B."/>
            <person name="Summersgill H."/>
            <person name="Thelus R."/>
            <person name="Thornton R.D."/>
            <person name="Trejos Z.Y."/>
            <person name="Usmani K."/>
            <person name="Vattathil S."/>
            <person name="Villasana D."/>
            <person name="Walker D.L."/>
            <person name="Wang S."/>
            <person name="Wang K."/>
            <person name="White C.S."/>
            <person name="Williams A.C."/>
            <person name="Williamson J."/>
            <person name="Wilson K."/>
            <person name="Woghiren I.O."/>
            <person name="Woodworth J.R."/>
            <person name="Worley K.C."/>
            <person name="Wright R.A."/>
            <person name="Wu W."/>
            <person name="Young L."/>
            <person name="Zhang L."/>
            <person name="Zhang J."/>
            <person name="Zhu Y."/>
            <person name="Muzny D.M."/>
            <person name="Weinstock G."/>
            <person name="Gibbs R.A."/>
        </authorList>
    </citation>
    <scope>NUCLEOTIDE SEQUENCE [LARGE SCALE GENOMIC DNA]</scope>
    <source>
        <strain evidence="5">LSR1</strain>
    </source>
</reference>
<keyword evidence="2" id="KW-0808">Transferase</keyword>
<dbReference type="PANTHER" id="PTHR12029">
    <property type="entry name" value="RNA METHYLTRANSFERASE"/>
    <property type="match status" value="1"/>
</dbReference>
<dbReference type="GO" id="GO:0003723">
    <property type="term" value="F:RNA binding"/>
    <property type="evidence" value="ECO:0007669"/>
    <property type="project" value="InterPro"/>
</dbReference>
<dbReference type="CDD" id="cd18091">
    <property type="entry name" value="SpoU-like_TRM3-like"/>
    <property type="match status" value="1"/>
</dbReference>
<dbReference type="RefSeq" id="XP_016658790.1">
    <property type="nucleotide sequence ID" value="XM_016803301.1"/>
</dbReference>